<evidence type="ECO:0000313" key="3">
    <source>
        <dbReference type="Proteomes" id="UP000214596"/>
    </source>
</evidence>
<sequence>MWGALLFHLILPIPHSAHPATLWRKVAEQLAEKVNNHHSYSQSILSGSLALILMTLPCLVLLIALKPLVWQEPLYELA</sequence>
<proteinExistence type="predicted"/>
<organism evidence="2 3">
    <name type="scientific">Vibrio parahaemolyticus</name>
    <dbReference type="NCBI Taxonomy" id="670"/>
    <lineage>
        <taxon>Bacteria</taxon>
        <taxon>Pseudomonadati</taxon>
        <taxon>Pseudomonadota</taxon>
        <taxon>Gammaproteobacteria</taxon>
        <taxon>Vibrionales</taxon>
        <taxon>Vibrionaceae</taxon>
        <taxon>Vibrio</taxon>
    </lineage>
</organism>
<dbReference type="EMBL" id="NIXT01004874">
    <property type="protein sequence ID" value="OXE27970.1"/>
    <property type="molecule type" value="Genomic_DNA"/>
</dbReference>
<evidence type="ECO:0000313" key="2">
    <source>
        <dbReference type="EMBL" id="OXE27970.1"/>
    </source>
</evidence>
<feature type="non-terminal residue" evidence="2">
    <location>
        <position position="78"/>
    </location>
</feature>
<evidence type="ECO:0000256" key="1">
    <source>
        <dbReference type="SAM" id="Phobius"/>
    </source>
</evidence>
<reference evidence="2 3" key="1">
    <citation type="journal article" date="2017" name="Appl. Environ. Microbiol.">
        <title>Parallel evolution of two clades of a major Atlantic endemic Vibrio parahaemolyticus pathogen lineage by independent acquisition of related pathogenicity islands.</title>
        <authorList>
            <person name="Xu F."/>
            <person name="Gonzalez-Escalona N."/>
            <person name="Drees K.P."/>
            <person name="Sebra R.P."/>
            <person name="Cooper V.S."/>
            <person name="Jones S.H."/>
            <person name="Whistler C.A."/>
        </authorList>
    </citation>
    <scope>NUCLEOTIDE SEQUENCE [LARGE SCALE GENOMIC DNA]</scope>
    <source>
        <strain evidence="2 3">MAVP-3</strain>
    </source>
</reference>
<protein>
    <submittedName>
        <fullName evidence="2">Adenosylcobinamide-phosphate synthase</fullName>
    </submittedName>
</protein>
<comment type="caution">
    <text evidence="2">The sequence shown here is derived from an EMBL/GenBank/DDBJ whole genome shotgun (WGS) entry which is preliminary data.</text>
</comment>
<name>A0A227IYQ1_VIBPH</name>
<keyword evidence="1" id="KW-0812">Transmembrane</keyword>
<feature type="transmembrane region" description="Helical" evidence="1">
    <location>
        <begin position="43"/>
        <end position="65"/>
    </location>
</feature>
<accession>A0A227IYQ1</accession>
<keyword evidence="1" id="KW-0472">Membrane</keyword>
<dbReference type="AlphaFoldDB" id="A0A227IYQ1"/>
<gene>
    <name evidence="2" type="ORF">CA163_36330</name>
</gene>
<keyword evidence="1" id="KW-1133">Transmembrane helix</keyword>
<dbReference type="Proteomes" id="UP000214596">
    <property type="component" value="Unassembled WGS sequence"/>
</dbReference>